<sequence length="293" mass="32987">MVYPWDRWPSSVAVTSQCYIVVFQGTVDGTSLGQVAIISRCNFTVFSEAVKKCCYTQEECKVAFVGGTDNFGFPMLMDMYSLLCPQNGSKEGYEIKNKFIKMFPNFKELEKFAVKSMDVELQGKIKIVKTYHTNLPILIRKIDSKCVKDERTADYVFSTAHKAKGLEFSTVRLTDDFMAGDQQSMFVTLQNLGLDMEDDEREERGMQDVIAVRADCSGRCLYNIGWQGLDRRTIYNMSQALVQQPVLVIGDPSSSPALDHLDLVDVVLCTVCGFHTELLYSSCGRTRVLKGIL</sequence>
<keyword evidence="2" id="KW-1185">Reference proteome</keyword>
<reference evidence="1" key="2">
    <citation type="submission" date="2020-11" db="EMBL/GenBank/DDBJ databases">
        <authorList>
            <person name="McCartney M.A."/>
            <person name="Auch B."/>
            <person name="Kono T."/>
            <person name="Mallez S."/>
            <person name="Becker A."/>
            <person name="Gohl D.M."/>
            <person name="Silverstein K.A.T."/>
            <person name="Koren S."/>
            <person name="Bechman K.B."/>
            <person name="Herman A."/>
            <person name="Abrahante J.E."/>
            <person name="Garbe J."/>
        </authorList>
    </citation>
    <scope>NUCLEOTIDE SEQUENCE</scope>
    <source>
        <strain evidence="1">Duluth1</strain>
        <tissue evidence="1">Whole animal</tissue>
    </source>
</reference>
<evidence type="ECO:0000313" key="2">
    <source>
        <dbReference type="Proteomes" id="UP000828390"/>
    </source>
</evidence>
<accession>A0A9D4JL63</accession>
<comment type="caution">
    <text evidence="1">The sequence shown here is derived from an EMBL/GenBank/DDBJ whole genome shotgun (WGS) entry which is preliminary data.</text>
</comment>
<reference evidence="1" key="1">
    <citation type="journal article" date="2019" name="bioRxiv">
        <title>The Genome of the Zebra Mussel, Dreissena polymorpha: A Resource for Invasive Species Research.</title>
        <authorList>
            <person name="McCartney M.A."/>
            <person name="Auch B."/>
            <person name="Kono T."/>
            <person name="Mallez S."/>
            <person name="Zhang Y."/>
            <person name="Obille A."/>
            <person name="Becker A."/>
            <person name="Abrahante J.E."/>
            <person name="Garbe J."/>
            <person name="Badalamenti J.P."/>
            <person name="Herman A."/>
            <person name="Mangelson H."/>
            <person name="Liachko I."/>
            <person name="Sullivan S."/>
            <person name="Sone E.D."/>
            <person name="Koren S."/>
            <person name="Silverstein K.A.T."/>
            <person name="Beckman K.B."/>
            <person name="Gohl D.M."/>
        </authorList>
    </citation>
    <scope>NUCLEOTIDE SEQUENCE</scope>
    <source>
        <strain evidence="1">Duluth1</strain>
        <tissue evidence="1">Whole animal</tissue>
    </source>
</reference>
<dbReference type="Proteomes" id="UP000828390">
    <property type="component" value="Unassembled WGS sequence"/>
</dbReference>
<name>A0A9D4JL63_DREPO</name>
<organism evidence="1 2">
    <name type="scientific">Dreissena polymorpha</name>
    <name type="common">Zebra mussel</name>
    <name type="synonym">Mytilus polymorpha</name>
    <dbReference type="NCBI Taxonomy" id="45954"/>
    <lineage>
        <taxon>Eukaryota</taxon>
        <taxon>Metazoa</taxon>
        <taxon>Spiralia</taxon>
        <taxon>Lophotrochozoa</taxon>
        <taxon>Mollusca</taxon>
        <taxon>Bivalvia</taxon>
        <taxon>Autobranchia</taxon>
        <taxon>Heteroconchia</taxon>
        <taxon>Euheterodonta</taxon>
        <taxon>Imparidentia</taxon>
        <taxon>Neoheterodontei</taxon>
        <taxon>Myida</taxon>
        <taxon>Dreissenoidea</taxon>
        <taxon>Dreissenidae</taxon>
        <taxon>Dreissena</taxon>
    </lineage>
</organism>
<dbReference type="AlphaFoldDB" id="A0A9D4JL63"/>
<protein>
    <submittedName>
        <fullName evidence="1">Uncharacterized protein</fullName>
    </submittedName>
</protein>
<proteinExistence type="predicted"/>
<dbReference type="EMBL" id="JAIWYP010000005">
    <property type="protein sequence ID" value="KAH3816366.1"/>
    <property type="molecule type" value="Genomic_DNA"/>
</dbReference>
<evidence type="ECO:0000313" key="1">
    <source>
        <dbReference type="EMBL" id="KAH3816366.1"/>
    </source>
</evidence>
<gene>
    <name evidence="1" type="ORF">DPMN_117882</name>
</gene>